<reference evidence="1 2" key="1">
    <citation type="submission" date="2016-04" db="EMBL/GenBank/DDBJ databases">
        <title>Genome analyses suggest a sexual origin of heterokaryosis in a supposedly ancient asexual fungus.</title>
        <authorList>
            <person name="Ropars J."/>
            <person name="Sedzielewska K."/>
            <person name="Noel J."/>
            <person name="Charron P."/>
            <person name="Farinelli L."/>
            <person name="Marton T."/>
            <person name="Kruger M."/>
            <person name="Pelin A."/>
            <person name="Brachmann A."/>
            <person name="Corradi N."/>
        </authorList>
    </citation>
    <scope>NUCLEOTIDE SEQUENCE [LARGE SCALE GENOMIC DNA]</scope>
    <source>
        <strain evidence="1 2">A5</strain>
    </source>
</reference>
<dbReference type="Proteomes" id="UP000232722">
    <property type="component" value="Unassembled WGS sequence"/>
</dbReference>
<proteinExistence type="predicted"/>
<dbReference type="EMBL" id="LLXJ01000953">
    <property type="protein sequence ID" value="PKC04813.1"/>
    <property type="molecule type" value="Genomic_DNA"/>
</dbReference>
<sequence>MKKRNLLKLRLYEPNKKYFEKRQSEILPGILKNGQKKAYELARGRFMMKCYSIFQESLV</sequence>
<dbReference type="AlphaFoldDB" id="A0A2N0PDD2"/>
<organism evidence="1 2">
    <name type="scientific">Rhizophagus irregularis</name>
    <dbReference type="NCBI Taxonomy" id="588596"/>
    <lineage>
        <taxon>Eukaryota</taxon>
        <taxon>Fungi</taxon>
        <taxon>Fungi incertae sedis</taxon>
        <taxon>Mucoromycota</taxon>
        <taxon>Glomeromycotina</taxon>
        <taxon>Glomeromycetes</taxon>
        <taxon>Glomerales</taxon>
        <taxon>Glomeraceae</taxon>
        <taxon>Rhizophagus</taxon>
    </lineage>
</organism>
<gene>
    <name evidence="1" type="ORF">RhiirA5_232011</name>
</gene>
<reference evidence="1 2" key="2">
    <citation type="submission" date="2017-09" db="EMBL/GenBank/DDBJ databases">
        <title>Extensive intraspecific genome diversity in a model arbuscular mycorrhizal fungus.</title>
        <authorList>
            <person name="Chen E.C."/>
            <person name="Morin E."/>
            <person name="Beaudet D."/>
            <person name="Noel J."/>
            <person name="Ndikumana S."/>
            <person name="Charron P."/>
            <person name="St-Onge C."/>
            <person name="Giorgi J."/>
            <person name="Grigoriev I.V."/>
            <person name="Roux C."/>
            <person name="Martin F.M."/>
            <person name="Corradi N."/>
        </authorList>
    </citation>
    <scope>NUCLEOTIDE SEQUENCE [LARGE SCALE GENOMIC DNA]</scope>
    <source>
        <strain evidence="1 2">A5</strain>
    </source>
</reference>
<accession>A0A2N0PDD2</accession>
<evidence type="ECO:0000313" key="2">
    <source>
        <dbReference type="Proteomes" id="UP000232722"/>
    </source>
</evidence>
<evidence type="ECO:0000313" key="1">
    <source>
        <dbReference type="EMBL" id="PKC04813.1"/>
    </source>
</evidence>
<name>A0A2N0PDD2_9GLOM</name>
<protein>
    <submittedName>
        <fullName evidence="1">Uncharacterized protein</fullName>
    </submittedName>
</protein>
<comment type="caution">
    <text evidence="1">The sequence shown here is derived from an EMBL/GenBank/DDBJ whole genome shotgun (WGS) entry which is preliminary data.</text>
</comment>